<name>G0NBX5_CAEBE</name>
<dbReference type="STRING" id="135651.G0NBX5"/>
<dbReference type="Proteomes" id="UP000008068">
    <property type="component" value="Unassembled WGS sequence"/>
</dbReference>
<dbReference type="InParanoid" id="G0NBX5"/>
<feature type="chain" id="PRO_5003405542" evidence="2">
    <location>
        <begin position="18"/>
        <end position="193"/>
    </location>
</feature>
<dbReference type="EMBL" id="GL379859">
    <property type="protein sequence ID" value="EGT57116.1"/>
    <property type="molecule type" value="Genomic_DNA"/>
</dbReference>
<keyword evidence="2" id="KW-0732">Signal</keyword>
<dbReference type="HOGENOM" id="CLU_1409948_0_0_1"/>
<gene>
    <name evidence="3" type="ORF">CAEBREN_25373</name>
</gene>
<dbReference type="AlphaFoldDB" id="G0NBX5"/>
<accession>G0NBX5</accession>
<dbReference type="eggNOG" id="ENOG502TINX">
    <property type="taxonomic scope" value="Eukaryota"/>
</dbReference>
<feature type="signal peptide" evidence="2">
    <location>
        <begin position="1"/>
        <end position="17"/>
    </location>
</feature>
<dbReference type="OMA" id="HYEAERI"/>
<keyword evidence="4" id="KW-1185">Reference proteome</keyword>
<evidence type="ECO:0000313" key="4">
    <source>
        <dbReference type="Proteomes" id="UP000008068"/>
    </source>
</evidence>
<proteinExistence type="predicted"/>
<sequence>MSKILAIILLVAPMLYGIPLIPAEKSEIPKAATPELLKSPKSHYEAERIESDKITEAIGNSQEVEVIEGDYSRNQTKIRTARHGHGGSHSSSSDHSSHSSSGGSHSYSGDHSHYGGWHHHSYSSYSPSYYSSSSYTPSYDYSSSYTPSYYGSYGYGYSNTGYSNNYYGYGNSNYYCYYYGYNCNTYSSYYYGK</sequence>
<feature type="region of interest" description="Disordered" evidence="1">
    <location>
        <begin position="80"/>
        <end position="107"/>
    </location>
</feature>
<dbReference type="OrthoDB" id="10645052at2759"/>
<feature type="compositionally biased region" description="Low complexity" evidence="1">
    <location>
        <begin position="88"/>
        <end position="107"/>
    </location>
</feature>
<evidence type="ECO:0000313" key="3">
    <source>
        <dbReference type="EMBL" id="EGT57116.1"/>
    </source>
</evidence>
<protein>
    <submittedName>
        <fullName evidence="3">Uncharacterized protein</fullName>
    </submittedName>
</protein>
<evidence type="ECO:0000256" key="1">
    <source>
        <dbReference type="SAM" id="MobiDB-lite"/>
    </source>
</evidence>
<evidence type="ECO:0000256" key="2">
    <source>
        <dbReference type="SAM" id="SignalP"/>
    </source>
</evidence>
<reference evidence="4" key="1">
    <citation type="submission" date="2011-07" db="EMBL/GenBank/DDBJ databases">
        <authorList>
            <consortium name="Caenorhabditis brenneri Sequencing and Analysis Consortium"/>
            <person name="Wilson R.K."/>
        </authorList>
    </citation>
    <scope>NUCLEOTIDE SEQUENCE [LARGE SCALE GENOMIC DNA]</scope>
    <source>
        <strain evidence="4">PB2801</strain>
    </source>
</reference>
<organism evidence="4">
    <name type="scientific">Caenorhabditis brenneri</name>
    <name type="common">Nematode worm</name>
    <dbReference type="NCBI Taxonomy" id="135651"/>
    <lineage>
        <taxon>Eukaryota</taxon>
        <taxon>Metazoa</taxon>
        <taxon>Ecdysozoa</taxon>
        <taxon>Nematoda</taxon>
        <taxon>Chromadorea</taxon>
        <taxon>Rhabditida</taxon>
        <taxon>Rhabditina</taxon>
        <taxon>Rhabditomorpha</taxon>
        <taxon>Rhabditoidea</taxon>
        <taxon>Rhabditidae</taxon>
        <taxon>Peloderinae</taxon>
        <taxon>Caenorhabditis</taxon>
    </lineage>
</organism>